<feature type="non-terminal residue" evidence="2">
    <location>
        <position position="1"/>
    </location>
</feature>
<protein>
    <recommendedName>
        <fullName evidence="1">Secretion system C-terminal sorting domain-containing protein</fullName>
    </recommendedName>
</protein>
<dbReference type="AlphaFoldDB" id="A0A0G1N2P6"/>
<dbReference type="NCBIfam" id="TIGR04183">
    <property type="entry name" value="Por_Secre_tail"/>
    <property type="match status" value="1"/>
</dbReference>
<evidence type="ECO:0000313" key="2">
    <source>
        <dbReference type="EMBL" id="KKU14784.1"/>
    </source>
</evidence>
<reference evidence="2 3" key="1">
    <citation type="journal article" date="2015" name="Nature">
        <title>rRNA introns, odd ribosomes, and small enigmatic genomes across a large radiation of phyla.</title>
        <authorList>
            <person name="Brown C.T."/>
            <person name="Hug L.A."/>
            <person name="Thomas B.C."/>
            <person name="Sharon I."/>
            <person name="Castelle C.J."/>
            <person name="Singh A."/>
            <person name="Wilkins M.J."/>
            <person name="Williams K.H."/>
            <person name="Banfield J.F."/>
        </authorList>
    </citation>
    <scope>NUCLEOTIDE SEQUENCE [LARGE SCALE GENOMIC DNA]</scope>
</reference>
<sequence>VSAPQEFVLEQNYPNPFNPTTTINYNVARQARVKLVVYNVLGREVSTLVDDVKSVGNYSVRFDAANLGTGTYVYRLSAGDQAFTKKMMLLK</sequence>
<dbReference type="InterPro" id="IPR026444">
    <property type="entry name" value="Secre_tail"/>
</dbReference>
<proteinExistence type="predicted"/>
<organism evidence="2 3">
    <name type="scientific">Candidatus Jorgensenbacteria bacterium GW2011_GWA2_45_9</name>
    <dbReference type="NCBI Taxonomy" id="1618663"/>
    <lineage>
        <taxon>Bacteria</taxon>
        <taxon>Candidatus Joergenseniibacteriota</taxon>
    </lineage>
</organism>
<accession>A0A0G1N2P6</accession>
<dbReference type="Gene3D" id="2.60.40.4070">
    <property type="match status" value="1"/>
</dbReference>
<name>A0A0G1N2P6_9BACT</name>
<gene>
    <name evidence="2" type="ORF">UX22_C0016G0001</name>
</gene>
<evidence type="ECO:0000313" key="3">
    <source>
        <dbReference type="Proteomes" id="UP000034727"/>
    </source>
</evidence>
<dbReference type="Pfam" id="PF18962">
    <property type="entry name" value="Por_Secre_tail"/>
    <property type="match status" value="1"/>
</dbReference>
<evidence type="ECO:0000259" key="1">
    <source>
        <dbReference type="Pfam" id="PF18962"/>
    </source>
</evidence>
<dbReference type="EMBL" id="LCLJ01000016">
    <property type="protein sequence ID" value="KKU14784.1"/>
    <property type="molecule type" value="Genomic_DNA"/>
</dbReference>
<feature type="domain" description="Secretion system C-terminal sorting" evidence="1">
    <location>
        <begin position="13"/>
        <end position="88"/>
    </location>
</feature>
<comment type="caution">
    <text evidence="2">The sequence shown here is derived from an EMBL/GenBank/DDBJ whole genome shotgun (WGS) entry which is preliminary data.</text>
</comment>
<dbReference type="Proteomes" id="UP000034727">
    <property type="component" value="Unassembled WGS sequence"/>
</dbReference>